<organism evidence="1 2">
    <name type="scientific">Vitis rotundifolia</name>
    <name type="common">Muscadine grape</name>
    <dbReference type="NCBI Taxonomy" id="103349"/>
    <lineage>
        <taxon>Eukaryota</taxon>
        <taxon>Viridiplantae</taxon>
        <taxon>Streptophyta</taxon>
        <taxon>Embryophyta</taxon>
        <taxon>Tracheophyta</taxon>
        <taxon>Spermatophyta</taxon>
        <taxon>Magnoliopsida</taxon>
        <taxon>eudicotyledons</taxon>
        <taxon>Gunneridae</taxon>
        <taxon>Pentapetalae</taxon>
        <taxon>rosids</taxon>
        <taxon>Vitales</taxon>
        <taxon>Vitaceae</taxon>
        <taxon>Viteae</taxon>
        <taxon>Vitis</taxon>
    </lineage>
</organism>
<evidence type="ECO:0000313" key="1">
    <source>
        <dbReference type="EMBL" id="KAJ9701537.1"/>
    </source>
</evidence>
<reference evidence="1 2" key="1">
    <citation type="journal article" date="2023" name="BMC Biotechnol.">
        <title>Vitis rotundifolia cv Carlos genome sequencing.</title>
        <authorList>
            <person name="Huff M."/>
            <person name="Hulse-Kemp A."/>
            <person name="Scheffler B."/>
            <person name="Youngblood R."/>
            <person name="Simpson S."/>
            <person name="Babiker E."/>
            <person name="Staton M."/>
        </authorList>
    </citation>
    <scope>NUCLEOTIDE SEQUENCE [LARGE SCALE GENOMIC DNA]</scope>
    <source>
        <tissue evidence="1">Leaf</tissue>
    </source>
</reference>
<comment type="caution">
    <text evidence="1">The sequence shown here is derived from an EMBL/GenBank/DDBJ whole genome shotgun (WGS) entry which is preliminary data.</text>
</comment>
<dbReference type="Proteomes" id="UP001168098">
    <property type="component" value="Unassembled WGS sequence"/>
</dbReference>
<evidence type="ECO:0000313" key="2">
    <source>
        <dbReference type="Proteomes" id="UP001168098"/>
    </source>
</evidence>
<sequence length="121" mass="13805">MHEAKARPIIATKLQDTIDDVESLHWSDGSRGTKFRQGSEYSQSRRAFLTSYHFSVEEKGGIKEKLRRSVKELNEAAMGALVEIGKEVGKRRPGIRVFRMSFSLPCLVPAKCFIPWFSKME</sequence>
<name>A0AA39A5Z9_VITRO</name>
<accession>A0AA39A5Z9</accession>
<dbReference type="EMBL" id="JARBHA010000005">
    <property type="protein sequence ID" value="KAJ9701537.1"/>
    <property type="molecule type" value="Genomic_DNA"/>
</dbReference>
<proteinExistence type="predicted"/>
<keyword evidence="2" id="KW-1185">Reference proteome</keyword>
<protein>
    <submittedName>
        <fullName evidence="1">Uncharacterized protein</fullName>
    </submittedName>
</protein>
<dbReference type="AlphaFoldDB" id="A0AA39A5Z9"/>
<gene>
    <name evidence="1" type="ORF">PVL29_006760</name>
</gene>